<organism evidence="2 3">
    <name type="scientific">Sorangium cellulosum</name>
    <name type="common">Polyangium cellulosum</name>
    <dbReference type="NCBI Taxonomy" id="56"/>
    <lineage>
        <taxon>Bacteria</taxon>
        <taxon>Pseudomonadati</taxon>
        <taxon>Myxococcota</taxon>
        <taxon>Polyangia</taxon>
        <taxon>Polyangiales</taxon>
        <taxon>Polyangiaceae</taxon>
        <taxon>Sorangium</taxon>
    </lineage>
</organism>
<protein>
    <submittedName>
        <fullName evidence="2">Glyxoylase</fullName>
    </submittedName>
</protein>
<name>A0A150PBG1_SORCE</name>
<feature type="domain" description="VOC" evidence="1">
    <location>
        <begin position="13"/>
        <end position="136"/>
    </location>
</feature>
<dbReference type="PROSITE" id="PS51819">
    <property type="entry name" value="VOC"/>
    <property type="match status" value="1"/>
</dbReference>
<dbReference type="InterPro" id="IPR029068">
    <property type="entry name" value="Glyas_Bleomycin-R_OHBP_Dase"/>
</dbReference>
<dbReference type="Gene3D" id="3.30.720.110">
    <property type="match status" value="1"/>
</dbReference>
<dbReference type="Proteomes" id="UP000075420">
    <property type="component" value="Unassembled WGS sequence"/>
</dbReference>
<gene>
    <name evidence="2" type="ORF">BE08_46370</name>
</gene>
<dbReference type="AlphaFoldDB" id="A0A150PBG1"/>
<evidence type="ECO:0000313" key="2">
    <source>
        <dbReference type="EMBL" id="KYF52808.1"/>
    </source>
</evidence>
<reference evidence="2 3" key="1">
    <citation type="submission" date="2014-02" db="EMBL/GenBank/DDBJ databases">
        <title>The small core and large imbalanced accessory genome model reveals a collaborative survival strategy of Sorangium cellulosum strains in nature.</title>
        <authorList>
            <person name="Han K."/>
            <person name="Peng R."/>
            <person name="Blom J."/>
            <person name="Li Y.-Z."/>
        </authorList>
    </citation>
    <scope>NUCLEOTIDE SEQUENCE [LARGE SCALE GENOMIC DNA]</scope>
    <source>
        <strain evidence="2 3">So0157-25</strain>
    </source>
</reference>
<dbReference type="CDD" id="cd07246">
    <property type="entry name" value="VOC_like"/>
    <property type="match status" value="1"/>
</dbReference>
<dbReference type="SUPFAM" id="SSF54593">
    <property type="entry name" value="Glyoxalase/Bleomycin resistance protein/Dihydroxybiphenyl dioxygenase"/>
    <property type="match status" value="1"/>
</dbReference>
<sequence>MTKSQLHPVPEGQVCFPYLSARGAAEAIEFYKRAFGAREDVRIPMPDGRIGHAELSIGRARFFLSDEYPDLGAVGPETLGGTSVSVMVYVEDVDALVARAAAAGASIERPPQDQPHGDRMAWLRDPYGHRWGLASRIEDVSPEEMQKRLSAT</sequence>
<evidence type="ECO:0000313" key="3">
    <source>
        <dbReference type="Proteomes" id="UP000075420"/>
    </source>
</evidence>
<dbReference type="EMBL" id="JELY01002362">
    <property type="protein sequence ID" value="KYF52808.1"/>
    <property type="molecule type" value="Genomic_DNA"/>
</dbReference>
<dbReference type="PANTHER" id="PTHR34109">
    <property type="entry name" value="BNAUNNG04460D PROTEIN-RELATED"/>
    <property type="match status" value="1"/>
</dbReference>
<comment type="caution">
    <text evidence="2">The sequence shown here is derived from an EMBL/GenBank/DDBJ whole genome shotgun (WGS) entry which is preliminary data.</text>
</comment>
<proteinExistence type="predicted"/>
<accession>A0A150PBG1</accession>
<dbReference type="InterPro" id="IPR004360">
    <property type="entry name" value="Glyas_Fos-R_dOase_dom"/>
</dbReference>
<dbReference type="InterPro" id="IPR037523">
    <property type="entry name" value="VOC_core"/>
</dbReference>
<dbReference type="PANTHER" id="PTHR34109:SF1">
    <property type="entry name" value="VOC DOMAIN-CONTAINING PROTEIN"/>
    <property type="match status" value="1"/>
</dbReference>
<dbReference type="Pfam" id="PF00903">
    <property type="entry name" value="Glyoxalase"/>
    <property type="match status" value="1"/>
</dbReference>
<evidence type="ECO:0000259" key="1">
    <source>
        <dbReference type="PROSITE" id="PS51819"/>
    </source>
</evidence>
<dbReference type="Gene3D" id="3.30.720.120">
    <property type="match status" value="1"/>
</dbReference>